<dbReference type="AlphaFoldDB" id="A0AAW2EGA3"/>
<protein>
    <recommendedName>
        <fullName evidence="3">Transmembrane protein</fullName>
    </recommendedName>
</protein>
<accession>A0AAW2EGA3</accession>
<keyword evidence="2" id="KW-1185">Reference proteome</keyword>
<evidence type="ECO:0008006" key="3">
    <source>
        <dbReference type="Google" id="ProtNLM"/>
    </source>
</evidence>
<dbReference type="EMBL" id="JADYXP020000023">
    <property type="protein sequence ID" value="KAL0102242.1"/>
    <property type="molecule type" value="Genomic_DNA"/>
</dbReference>
<name>A0AAW2EGA3_9HYME</name>
<proteinExistence type="predicted"/>
<dbReference type="Proteomes" id="UP001430953">
    <property type="component" value="Unassembled WGS sequence"/>
</dbReference>
<sequence length="127" mass="15403">MSWLTLILCSSRYAMIEGRMFNMREIEKPSLQREQRNAFLRKSGISKLIYREKKKLQNNIYFNFYDFLIKKSICKITLKMQYLIQRNSAFTGYSDLINFFANNFQLDGMKIKVLYMCIYFIYIYICI</sequence>
<gene>
    <name evidence="1" type="ORF">PUN28_018644</name>
</gene>
<organism evidence="1 2">
    <name type="scientific">Cardiocondyla obscurior</name>
    <dbReference type="NCBI Taxonomy" id="286306"/>
    <lineage>
        <taxon>Eukaryota</taxon>
        <taxon>Metazoa</taxon>
        <taxon>Ecdysozoa</taxon>
        <taxon>Arthropoda</taxon>
        <taxon>Hexapoda</taxon>
        <taxon>Insecta</taxon>
        <taxon>Pterygota</taxon>
        <taxon>Neoptera</taxon>
        <taxon>Endopterygota</taxon>
        <taxon>Hymenoptera</taxon>
        <taxon>Apocrita</taxon>
        <taxon>Aculeata</taxon>
        <taxon>Formicoidea</taxon>
        <taxon>Formicidae</taxon>
        <taxon>Myrmicinae</taxon>
        <taxon>Cardiocondyla</taxon>
    </lineage>
</organism>
<evidence type="ECO:0000313" key="2">
    <source>
        <dbReference type="Proteomes" id="UP001430953"/>
    </source>
</evidence>
<evidence type="ECO:0000313" key="1">
    <source>
        <dbReference type="EMBL" id="KAL0102242.1"/>
    </source>
</evidence>
<reference evidence="1 2" key="1">
    <citation type="submission" date="2023-03" db="EMBL/GenBank/DDBJ databases">
        <title>High recombination rates correlate with genetic variation in Cardiocondyla obscurior ants.</title>
        <authorList>
            <person name="Errbii M."/>
        </authorList>
    </citation>
    <scope>NUCLEOTIDE SEQUENCE [LARGE SCALE GENOMIC DNA]</scope>
    <source>
        <strain evidence="1">Alpha-2009</strain>
        <tissue evidence="1">Whole body</tissue>
    </source>
</reference>
<comment type="caution">
    <text evidence="1">The sequence shown here is derived from an EMBL/GenBank/DDBJ whole genome shotgun (WGS) entry which is preliminary data.</text>
</comment>